<dbReference type="AlphaFoldDB" id="A0A1D9LEC9"/>
<dbReference type="KEGG" id="cvc:BKX93_06250"/>
<accession>A0A1D9LEC9</accession>
<organism evidence="1 2">
    <name type="scientific">Chromobacterium vaccinii</name>
    <dbReference type="NCBI Taxonomy" id="1108595"/>
    <lineage>
        <taxon>Bacteria</taxon>
        <taxon>Pseudomonadati</taxon>
        <taxon>Pseudomonadota</taxon>
        <taxon>Betaproteobacteria</taxon>
        <taxon>Neisseriales</taxon>
        <taxon>Chromobacteriaceae</taxon>
        <taxon>Chromobacterium</taxon>
    </lineage>
</organism>
<dbReference type="RefSeq" id="WP_070979194.1">
    <property type="nucleotide sequence ID" value="NZ_CP017707.1"/>
</dbReference>
<dbReference type="Proteomes" id="UP000178776">
    <property type="component" value="Chromosome"/>
</dbReference>
<proteinExistence type="predicted"/>
<dbReference type="GeneID" id="68840808"/>
<protein>
    <submittedName>
        <fullName evidence="1">Uncharacterized protein</fullName>
    </submittedName>
</protein>
<name>A0A1D9LEC9_9NEIS</name>
<dbReference type="STRING" id="1108595.BKX93_06250"/>
<dbReference type="EMBL" id="CP017707">
    <property type="protein sequence ID" value="AOZ49639.1"/>
    <property type="molecule type" value="Genomic_DNA"/>
</dbReference>
<gene>
    <name evidence="1" type="ORF">BKX93_06250</name>
</gene>
<evidence type="ECO:0000313" key="1">
    <source>
        <dbReference type="EMBL" id="AOZ49639.1"/>
    </source>
</evidence>
<sequence length="113" mass="12546">MMQNPFLNPRQQQRYQLSIACPAMSLGAARRELRGQALKHGLRILQWREQPQPPARGGGLTAAPWLISADFRSDSTACMHFLQGIAQRLTTLPLTQVKLECLSLPPTANRALA</sequence>
<reference evidence="1 2" key="1">
    <citation type="submission" date="2016-10" db="EMBL/GenBank/DDBJ databases">
        <title>Chromobacterium muskegensis sp. nov., an insecticidal bacterium isolated from Sphagnum bogs.</title>
        <authorList>
            <person name="Sparks M.E."/>
            <person name="Blackburn M.B."/>
            <person name="Gundersen-Rindal D.E."/>
            <person name="Mitchell A."/>
            <person name="Farrar R."/>
            <person name="Kuhar D."/>
        </authorList>
    </citation>
    <scope>NUCLEOTIDE SEQUENCE [LARGE SCALE GENOMIC DNA]</scope>
    <source>
        <strain evidence="1 2">21-1</strain>
    </source>
</reference>
<evidence type="ECO:0000313" key="2">
    <source>
        <dbReference type="Proteomes" id="UP000178776"/>
    </source>
</evidence>